<evidence type="ECO:0008006" key="3">
    <source>
        <dbReference type="Google" id="ProtNLM"/>
    </source>
</evidence>
<feature type="non-terminal residue" evidence="1">
    <location>
        <position position="1"/>
    </location>
</feature>
<comment type="caution">
    <text evidence="1">The sequence shown here is derived from an EMBL/GenBank/DDBJ whole genome shotgun (WGS) entry which is preliminary data.</text>
</comment>
<keyword evidence="2" id="KW-1185">Reference proteome</keyword>
<feature type="non-terminal residue" evidence="1">
    <location>
        <position position="118"/>
    </location>
</feature>
<evidence type="ECO:0000313" key="2">
    <source>
        <dbReference type="Proteomes" id="UP000765507"/>
    </source>
</evidence>
<dbReference type="EMBL" id="JAHGAV010000103">
    <property type="protein sequence ID" value="KAG6932138.1"/>
    <property type="molecule type" value="Genomic_DNA"/>
</dbReference>
<gene>
    <name evidence="1" type="ORF">G0U57_000268</name>
</gene>
<reference evidence="1 2" key="1">
    <citation type="journal article" date="2020" name="G3 (Bethesda)">
        <title>Draft Genome of the Common Snapping Turtle, Chelydra serpentina, a Model for Phenotypic Plasticity in Reptiles.</title>
        <authorList>
            <person name="Das D."/>
            <person name="Singh S.K."/>
            <person name="Bierstedt J."/>
            <person name="Erickson A."/>
            <person name="Galli G.L.J."/>
            <person name="Crossley D.A. 2nd"/>
            <person name="Rhen T."/>
        </authorList>
    </citation>
    <scope>NUCLEOTIDE SEQUENCE [LARGE SCALE GENOMIC DNA]</scope>
    <source>
        <strain evidence="1">KW</strain>
    </source>
</reference>
<sequence>RKKAGWCAFNGITDSLQGKSNKKTRANLFNSTVLPAMLYGSETWSLTKIEEHQLSVTQRAMECTLWGISLRDHIPNKTIRQQSGVLDVVVESRLSKMRWAGHVARLSNNRWTAAVSEW</sequence>
<proteinExistence type="predicted"/>
<dbReference type="AlphaFoldDB" id="A0A8T1STF0"/>
<dbReference type="PANTHER" id="PTHR47027">
    <property type="entry name" value="REVERSE TRANSCRIPTASE DOMAIN-CONTAINING PROTEIN"/>
    <property type="match status" value="1"/>
</dbReference>
<organism evidence="1 2">
    <name type="scientific">Chelydra serpentina</name>
    <name type="common">Snapping turtle</name>
    <name type="synonym">Testudo serpentina</name>
    <dbReference type="NCBI Taxonomy" id="8475"/>
    <lineage>
        <taxon>Eukaryota</taxon>
        <taxon>Metazoa</taxon>
        <taxon>Chordata</taxon>
        <taxon>Craniata</taxon>
        <taxon>Vertebrata</taxon>
        <taxon>Euteleostomi</taxon>
        <taxon>Archelosauria</taxon>
        <taxon>Testudinata</taxon>
        <taxon>Testudines</taxon>
        <taxon>Cryptodira</taxon>
        <taxon>Durocryptodira</taxon>
        <taxon>Americhelydia</taxon>
        <taxon>Chelydroidea</taxon>
        <taxon>Chelydridae</taxon>
        <taxon>Chelydra</taxon>
    </lineage>
</organism>
<dbReference type="Proteomes" id="UP000765507">
    <property type="component" value="Unassembled WGS sequence"/>
</dbReference>
<name>A0A8T1STF0_CHESE</name>
<dbReference type="PANTHER" id="PTHR47027:SF20">
    <property type="entry name" value="REVERSE TRANSCRIPTASE-LIKE PROTEIN WITH RNA-DIRECTED DNA POLYMERASE DOMAIN"/>
    <property type="match status" value="1"/>
</dbReference>
<dbReference type="OrthoDB" id="410381at2759"/>
<evidence type="ECO:0000313" key="1">
    <source>
        <dbReference type="EMBL" id="KAG6932138.1"/>
    </source>
</evidence>
<protein>
    <recommendedName>
        <fullName evidence="3">Endonuclease-reverse transcriptase</fullName>
    </recommendedName>
</protein>
<accession>A0A8T1STF0</accession>